<keyword evidence="7" id="KW-1185">Reference proteome</keyword>
<dbReference type="RefSeq" id="WP_121007274.1">
    <property type="nucleotide sequence ID" value="NZ_RBXO01000001.1"/>
</dbReference>
<evidence type="ECO:0000256" key="2">
    <source>
        <dbReference type="ARBA" id="ARBA00023002"/>
    </source>
</evidence>
<dbReference type="InterPro" id="IPR013149">
    <property type="entry name" value="ADH-like_C"/>
</dbReference>
<evidence type="ECO:0000313" key="7">
    <source>
        <dbReference type="Proteomes" id="UP000282084"/>
    </source>
</evidence>
<evidence type="ECO:0000256" key="3">
    <source>
        <dbReference type="SAM" id="MobiDB-lite"/>
    </source>
</evidence>
<dbReference type="Proteomes" id="UP000282084">
    <property type="component" value="Unassembled WGS sequence"/>
</dbReference>
<dbReference type="Gene3D" id="3.40.50.720">
    <property type="entry name" value="NAD(P)-binding Rossmann-like Domain"/>
    <property type="match status" value="1"/>
</dbReference>
<dbReference type="Pfam" id="PF00107">
    <property type="entry name" value="ADH_zinc_N"/>
    <property type="match status" value="1"/>
</dbReference>
<dbReference type="InterPro" id="IPR011032">
    <property type="entry name" value="GroES-like_sf"/>
</dbReference>
<comment type="caution">
    <text evidence="6">The sequence shown here is derived from an EMBL/GenBank/DDBJ whole genome shotgun (WGS) entry which is preliminary data.</text>
</comment>
<dbReference type="InterPro" id="IPR036291">
    <property type="entry name" value="NAD(P)-bd_dom_sf"/>
</dbReference>
<dbReference type="PANTHER" id="PTHR43401:SF2">
    <property type="entry name" value="L-THREONINE 3-DEHYDROGENASE"/>
    <property type="match status" value="1"/>
</dbReference>
<reference evidence="6 7" key="1">
    <citation type="submission" date="2018-10" db="EMBL/GenBank/DDBJ databases">
        <title>Sequencing the genomes of 1000 actinobacteria strains.</title>
        <authorList>
            <person name="Klenk H.-P."/>
        </authorList>
    </citation>
    <scope>NUCLEOTIDE SEQUENCE [LARGE SCALE GENOMIC DNA]</scope>
    <source>
        <strain evidence="6 7">DSM 43800</strain>
    </source>
</reference>
<dbReference type="PANTHER" id="PTHR43401">
    <property type="entry name" value="L-THREONINE 3-DEHYDROGENASE"/>
    <property type="match status" value="1"/>
</dbReference>
<dbReference type="AlphaFoldDB" id="A0A495W1U4"/>
<dbReference type="EMBL" id="RBXO01000001">
    <property type="protein sequence ID" value="RKT55596.1"/>
    <property type="molecule type" value="Genomic_DNA"/>
</dbReference>
<organism evidence="6 7">
    <name type="scientific">Saccharothrix australiensis</name>
    <dbReference type="NCBI Taxonomy" id="2072"/>
    <lineage>
        <taxon>Bacteria</taxon>
        <taxon>Bacillati</taxon>
        <taxon>Actinomycetota</taxon>
        <taxon>Actinomycetes</taxon>
        <taxon>Pseudonocardiales</taxon>
        <taxon>Pseudonocardiaceae</taxon>
        <taxon>Saccharothrix</taxon>
    </lineage>
</organism>
<dbReference type="InterPro" id="IPR013154">
    <property type="entry name" value="ADH-like_N"/>
</dbReference>
<dbReference type="OrthoDB" id="3987021at2"/>
<feature type="domain" description="Alcohol dehydrogenase-like N-terminal" evidence="5">
    <location>
        <begin position="27"/>
        <end position="146"/>
    </location>
</feature>
<evidence type="ECO:0000313" key="6">
    <source>
        <dbReference type="EMBL" id="RKT55596.1"/>
    </source>
</evidence>
<protein>
    <submittedName>
        <fullName evidence="6">(R,R)-butanediol dehydrogenase/meso-butanediol dehydrogenase/diacetyl reductase</fullName>
    </submittedName>
</protein>
<sequence length="377" mass="39322">MPRTMRAALYHGARDIRVEEVPVPTTGPGEVLIRVLRSGVRGTDAAEWTSGPKTFPAARRHPVSGHLGPLIPGHEFVGEVVEADPTSDLAVGDLVASGAGIWCGRCRRCREGRTNQCAAYRTLGLNVHGGMAEFVAAPSRTLRRVPAGLSADHAALAQPLAVGVHAARRSGARDGDTVVVIGAGAIGSFVLAALKHLGTGEVLVVDHPGRRLDRASRLGADHVLPPSETLDADVVDALGGAPDVVVEASGAPGQLAAALRTVTDGGRVLAVGVPERQPALDVRSMVYREITLDTTLAHICDTDLPVALEILARGQLGAELAETPVGLDRLGESLDRLAAGHVEGKVLVDPGLAQGSSTHRLSRDPAPRPRNPRRKPC</sequence>
<gene>
    <name evidence="6" type="ORF">C8E97_4274</name>
</gene>
<comment type="cofactor">
    <cofactor evidence="1">
        <name>Zn(2+)</name>
        <dbReference type="ChEBI" id="CHEBI:29105"/>
    </cofactor>
</comment>
<dbReference type="GO" id="GO:0016491">
    <property type="term" value="F:oxidoreductase activity"/>
    <property type="evidence" value="ECO:0007669"/>
    <property type="project" value="UniProtKB-KW"/>
</dbReference>
<evidence type="ECO:0000259" key="4">
    <source>
        <dbReference type="Pfam" id="PF00107"/>
    </source>
</evidence>
<accession>A0A495W1U4</accession>
<dbReference type="InterPro" id="IPR050129">
    <property type="entry name" value="Zn_alcohol_dh"/>
</dbReference>
<feature type="region of interest" description="Disordered" evidence="3">
    <location>
        <begin position="349"/>
        <end position="377"/>
    </location>
</feature>
<evidence type="ECO:0000259" key="5">
    <source>
        <dbReference type="Pfam" id="PF08240"/>
    </source>
</evidence>
<keyword evidence="2" id="KW-0560">Oxidoreductase</keyword>
<feature type="domain" description="Alcohol dehydrogenase-like C-terminal" evidence="4">
    <location>
        <begin position="185"/>
        <end position="296"/>
    </location>
</feature>
<dbReference type="SUPFAM" id="SSF50129">
    <property type="entry name" value="GroES-like"/>
    <property type="match status" value="1"/>
</dbReference>
<name>A0A495W1U4_9PSEU</name>
<proteinExistence type="predicted"/>
<dbReference type="Gene3D" id="3.90.180.10">
    <property type="entry name" value="Medium-chain alcohol dehydrogenases, catalytic domain"/>
    <property type="match status" value="1"/>
</dbReference>
<dbReference type="Pfam" id="PF08240">
    <property type="entry name" value="ADH_N"/>
    <property type="match status" value="1"/>
</dbReference>
<evidence type="ECO:0000256" key="1">
    <source>
        <dbReference type="ARBA" id="ARBA00001947"/>
    </source>
</evidence>
<dbReference type="SUPFAM" id="SSF51735">
    <property type="entry name" value="NAD(P)-binding Rossmann-fold domains"/>
    <property type="match status" value="1"/>
</dbReference>